<name>A0ACB8VGY8_9TELE</name>
<comment type="caution">
    <text evidence="1">The sequence shown here is derived from an EMBL/GenBank/DDBJ whole genome shotgun (WGS) entry which is preliminary data.</text>
</comment>
<dbReference type="Proteomes" id="UP000831701">
    <property type="component" value="Chromosome 21"/>
</dbReference>
<protein>
    <submittedName>
        <fullName evidence="1">Uncharacterized protein</fullName>
    </submittedName>
</protein>
<accession>A0ACB8VGY8</accession>
<evidence type="ECO:0000313" key="2">
    <source>
        <dbReference type="Proteomes" id="UP000831701"/>
    </source>
</evidence>
<proteinExistence type="predicted"/>
<reference evidence="1" key="1">
    <citation type="submission" date="2022-04" db="EMBL/GenBank/DDBJ databases">
        <title>Jade perch genome.</title>
        <authorList>
            <person name="Chao B."/>
        </authorList>
    </citation>
    <scope>NUCLEOTIDE SEQUENCE</scope>
    <source>
        <strain evidence="1">CB-2022</strain>
    </source>
</reference>
<evidence type="ECO:0000313" key="1">
    <source>
        <dbReference type="EMBL" id="KAI3354843.1"/>
    </source>
</evidence>
<gene>
    <name evidence="1" type="ORF">L3Q82_004649</name>
</gene>
<organism evidence="1 2">
    <name type="scientific">Scortum barcoo</name>
    <name type="common">barcoo grunter</name>
    <dbReference type="NCBI Taxonomy" id="214431"/>
    <lineage>
        <taxon>Eukaryota</taxon>
        <taxon>Metazoa</taxon>
        <taxon>Chordata</taxon>
        <taxon>Craniata</taxon>
        <taxon>Vertebrata</taxon>
        <taxon>Euteleostomi</taxon>
        <taxon>Actinopterygii</taxon>
        <taxon>Neopterygii</taxon>
        <taxon>Teleostei</taxon>
        <taxon>Neoteleostei</taxon>
        <taxon>Acanthomorphata</taxon>
        <taxon>Eupercaria</taxon>
        <taxon>Centrarchiformes</taxon>
        <taxon>Terapontoidei</taxon>
        <taxon>Terapontidae</taxon>
        <taxon>Scortum</taxon>
    </lineage>
</organism>
<dbReference type="EMBL" id="CM041551">
    <property type="protein sequence ID" value="KAI3354843.1"/>
    <property type="molecule type" value="Genomic_DNA"/>
</dbReference>
<sequence>MTRLLTLLLSSALSLEFITAPVGACLSQEFTCSQGLCVPKDRECDFTDNCGDGSDEEDCSRYKRCDFEETGLCDLIQTSGWTRTTEVPGLKHDHTNSTSAHFLSLSPVRGNTATADLSSPVFLPSQTCQMSFYHYSGAKHGALQVLVQTLDESTEMWKHSTQPRMETWQQTVIQFSSNHSFQVVIQGQLSADSEASEVLAIDDLSFSPGCLTVPGTATINNISLHRRDKFRP</sequence>
<keyword evidence="2" id="KW-1185">Reference proteome</keyword>